<dbReference type="Proteomes" id="UP000321393">
    <property type="component" value="Unassembled WGS sequence"/>
</dbReference>
<feature type="region of interest" description="Disordered" evidence="1">
    <location>
        <begin position="167"/>
        <end position="188"/>
    </location>
</feature>
<gene>
    <name evidence="2" type="ORF">E6C27_scaffold638G00400</name>
</gene>
<sequence>MPSTGTPILNLNPLIVGSSLRDFLNHFYSTRCIVSMMELTKTRQQKGEPDIDYINRWRALSLDYMDRLTELSAVEMCTQGMHRKLIYILQEIKSHTFEELATRAHDMELSIANREAKDFLVPKIRSHNNEIDDTKKIINSVINESMVVHATPSKSFYKRKETKIEIKHDGDEKGRTTLKERQEKVYPL</sequence>
<dbReference type="EMBL" id="SSTE01001422">
    <property type="protein sequence ID" value="KAA0065536.1"/>
    <property type="molecule type" value="Genomic_DNA"/>
</dbReference>
<reference evidence="2 3" key="1">
    <citation type="submission" date="2019-08" db="EMBL/GenBank/DDBJ databases">
        <title>Draft genome sequences of two oriental melons (Cucumis melo L. var makuwa).</title>
        <authorList>
            <person name="Kwon S.-Y."/>
        </authorList>
    </citation>
    <scope>NUCLEOTIDE SEQUENCE [LARGE SCALE GENOMIC DNA]</scope>
    <source>
        <strain evidence="3">cv. SW 3</strain>
        <tissue evidence="2">Leaf</tissue>
    </source>
</reference>
<evidence type="ECO:0000256" key="1">
    <source>
        <dbReference type="SAM" id="MobiDB-lite"/>
    </source>
</evidence>
<dbReference type="PANTHER" id="PTHR33437:SF2">
    <property type="entry name" value="OS06G0361200 PROTEIN"/>
    <property type="match status" value="1"/>
</dbReference>
<evidence type="ECO:0000313" key="2">
    <source>
        <dbReference type="EMBL" id="KAA0065536.1"/>
    </source>
</evidence>
<evidence type="ECO:0000313" key="3">
    <source>
        <dbReference type="Proteomes" id="UP000321393"/>
    </source>
</evidence>
<dbReference type="PANTHER" id="PTHR33437">
    <property type="entry name" value="OS06G0361200 PROTEIN"/>
    <property type="match status" value="1"/>
</dbReference>
<organism evidence="2 3">
    <name type="scientific">Cucumis melo var. makuwa</name>
    <name type="common">Oriental melon</name>
    <dbReference type="NCBI Taxonomy" id="1194695"/>
    <lineage>
        <taxon>Eukaryota</taxon>
        <taxon>Viridiplantae</taxon>
        <taxon>Streptophyta</taxon>
        <taxon>Embryophyta</taxon>
        <taxon>Tracheophyta</taxon>
        <taxon>Spermatophyta</taxon>
        <taxon>Magnoliopsida</taxon>
        <taxon>eudicotyledons</taxon>
        <taxon>Gunneridae</taxon>
        <taxon>Pentapetalae</taxon>
        <taxon>rosids</taxon>
        <taxon>fabids</taxon>
        <taxon>Cucurbitales</taxon>
        <taxon>Cucurbitaceae</taxon>
        <taxon>Benincaseae</taxon>
        <taxon>Cucumis</taxon>
    </lineage>
</organism>
<dbReference type="OrthoDB" id="1729438at2759"/>
<dbReference type="AlphaFoldDB" id="A0A5A7VGT2"/>
<accession>A0A5A7VGT2</accession>
<name>A0A5A7VGT2_CUCMM</name>
<protein>
    <submittedName>
        <fullName evidence="2">Ty3-gypsy retrotransposon protein</fullName>
    </submittedName>
</protein>
<comment type="caution">
    <text evidence="2">The sequence shown here is derived from an EMBL/GenBank/DDBJ whole genome shotgun (WGS) entry which is preliminary data.</text>
</comment>
<proteinExistence type="predicted"/>